<dbReference type="PANTHER" id="PTHR48041">
    <property type="entry name" value="ABC TRANSPORTER G FAMILY MEMBER 28"/>
    <property type="match status" value="1"/>
</dbReference>
<dbReference type="OrthoDB" id="66620at2759"/>
<dbReference type="GO" id="GO:0005886">
    <property type="term" value="C:plasma membrane"/>
    <property type="evidence" value="ECO:0007669"/>
    <property type="project" value="TreeGrafter"/>
</dbReference>
<evidence type="ECO:0000259" key="7">
    <source>
        <dbReference type="Pfam" id="PF01061"/>
    </source>
</evidence>
<organism evidence="8 9">
    <name type="scientific">Lottia gigantea</name>
    <name type="common">Giant owl limpet</name>
    <dbReference type="NCBI Taxonomy" id="225164"/>
    <lineage>
        <taxon>Eukaryota</taxon>
        <taxon>Metazoa</taxon>
        <taxon>Spiralia</taxon>
        <taxon>Lophotrochozoa</taxon>
        <taxon>Mollusca</taxon>
        <taxon>Gastropoda</taxon>
        <taxon>Patellogastropoda</taxon>
        <taxon>Lottioidea</taxon>
        <taxon>Lottiidae</taxon>
        <taxon>Lottia</taxon>
    </lineage>
</organism>
<protein>
    <recommendedName>
        <fullName evidence="7">ABC-2 type transporter transmembrane domain-containing protein</fullName>
    </recommendedName>
</protein>
<feature type="transmembrane region" description="Helical" evidence="6">
    <location>
        <begin position="84"/>
        <end position="113"/>
    </location>
</feature>
<feature type="transmembrane region" description="Helical" evidence="6">
    <location>
        <begin position="192"/>
        <end position="214"/>
    </location>
</feature>
<keyword evidence="3 6" id="KW-0812">Transmembrane</keyword>
<keyword evidence="9" id="KW-1185">Reference proteome</keyword>
<evidence type="ECO:0000256" key="4">
    <source>
        <dbReference type="ARBA" id="ARBA00022989"/>
    </source>
</evidence>
<accession>V4CPF1</accession>
<keyword evidence="5 6" id="KW-0472">Membrane</keyword>
<dbReference type="PANTHER" id="PTHR48041:SF139">
    <property type="entry name" value="PROTEIN SCARLET"/>
    <property type="match status" value="1"/>
</dbReference>
<dbReference type="InterPro" id="IPR050352">
    <property type="entry name" value="ABCG_transporters"/>
</dbReference>
<evidence type="ECO:0000256" key="1">
    <source>
        <dbReference type="ARBA" id="ARBA00004141"/>
    </source>
</evidence>
<dbReference type="OMA" id="CALTICE"/>
<dbReference type="AlphaFoldDB" id="V4CPF1"/>
<evidence type="ECO:0000313" key="9">
    <source>
        <dbReference type="Proteomes" id="UP000030746"/>
    </source>
</evidence>
<dbReference type="Proteomes" id="UP000030746">
    <property type="component" value="Unassembled WGS sequence"/>
</dbReference>
<gene>
    <name evidence="8" type="ORF">LOTGIDRAFT_237415</name>
</gene>
<evidence type="ECO:0000256" key="6">
    <source>
        <dbReference type="SAM" id="Phobius"/>
    </source>
</evidence>
<feature type="transmembrane region" description="Helical" evidence="6">
    <location>
        <begin position="134"/>
        <end position="155"/>
    </location>
</feature>
<dbReference type="InterPro" id="IPR013525">
    <property type="entry name" value="ABC2_TM"/>
</dbReference>
<dbReference type="RefSeq" id="XP_009045007.1">
    <property type="nucleotide sequence ID" value="XM_009046759.1"/>
</dbReference>
<name>V4CPF1_LOTGI</name>
<keyword evidence="4 6" id="KW-1133">Transmembrane helix</keyword>
<feature type="domain" description="ABC-2 type transporter transmembrane" evidence="7">
    <location>
        <begin position="33"/>
        <end position="244"/>
    </location>
</feature>
<dbReference type="HOGENOM" id="CLU_063155_0_0_1"/>
<evidence type="ECO:0000313" key="8">
    <source>
        <dbReference type="EMBL" id="ESP04310.1"/>
    </source>
</evidence>
<dbReference type="KEGG" id="lgi:LOTGIDRAFT_237415"/>
<reference evidence="8 9" key="1">
    <citation type="journal article" date="2013" name="Nature">
        <title>Insights into bilaterian evolution from three spiralian genomes.</title>
        <authorList>
            <person name="Simakov O."/>
            <person name="Marletaz F."/>
            <person name="Cho S.J."/>
            <person name="Edsinger-Gonzales E."/>
            <person name="Havlak P."/>
            <person name="Hellsten U."/>
            <person name="Kuo D.H."/>
            <person name="Larsson T."/>
            <person name="Lv J."/>
            <person name="Arendt D."/>
            <person name="Savage R."/>
            <person name="Osoegawa K."/>
            <person name="de Jong P."/>
            <person name="Grimwood J."/>
            <person name="Chapman J.A."/>
            <person name="Shapiro H."/>
            <person name="Aerts A."/>
            <person name="Otillar R.P."/>
            <person name="Terry A.Y."/>
            <person name="Boore J.L."/>
            <person name="Grigoriev I.V."/>
            <person name="Lindberg D.R."/>
            <person name="Seaver E.C."/>
            <person name="Weisblat D.A."/>
            <person name="Putnam N.H."/>
            <person name="Rokhsar D.S."/>
        </authorList>
    </citation>
    <scope>NUCLEOTIDE SEQUENCE [LARGE SCALE GENOMIC DNA]</scope>
</reference>
<dbReference type="CTD" id="20250453"/>
<evidence type="ECO:0000256" key="3">
    <source>
        <dbReference type="ARBA" id="ARBA00022692"/>
    </source>
</evidence>
<comment type="subcellular location">
    <subcellularLocation>
        <location evidence="1">Membrane</location>
        <topology evidence="1">Multi-pass membrane protein</topology>
    </subcellularLocation>
</comment>
<feature type="transmembrane region" description="Helical" evidence="6">
    <location>
        <begin position="161"/>
        <end position="185"/>
    </location>
</feature>
<proteinExistence type="predicted"/>
<evidence type="ECO:0000256" key="5">
    <source>
        <dbReference type="ARBA" id="ARBA00023136"/>
    </source>
</evidence>
<dbReference type="GO" id="GO:0140359">
    <property type="term" value="F:ABC-type transporter activity"/>
    <property type="evidence" value="ECO:0007669"/>
    <property type="project" value="InterPro"/>
</dbReference>
<feature type="transmembrane region" description="Helical" evidence="6">
    <location>
        <begin position="294"/>
        <end position="314"/>
    </location>
</feature>
<dbReference type="EMBL" id="KB199806">
    <property type="protein sequence ID" value="ESP04310.1"/>
    <property type="molecule type" value="Genomic_DNA"/>
</dbReference>
<dbReference type="GeneID" id="20250453"/>
<evidence type="ECO:0000256" key="2">
    <source>
        <dbReference type="ARBA" id="ARBA00022448"/>
    </source>
</evidence>
<dbReference type="STRING" id="225164.V4CPF1"/>
<keyword evidence="2" id="KW-0813">Transport</keyword>
<dbReference type="Pfam" id="PF01061">
    <property type="entry name" value="ABC2_membrane"/>
    <property type="match status" value="1"/>
</dbReference>
<sequence length="321" mass="36532">MDEINSANLHEENMILMQDAFANESRYTASWFQQFRAVFWRSWISILRDVFLFRVRVAQTMIVGVILGLIYLQQDYNQTGVMNINGAMFLFITNMSFTSMFAVVNTFPIEVAIFLREYGSGLYRVDIYYICKSLAELPSFILLPVLFSAVVYWMVGLYSSAEAFLICTGYLILVALTAMSFGYLISTLTKSVNVALAIAPPILIPFMLFGGFFLNNSSVPDYFIWLEYISWFKYANEMISVNQWKRVGKIDCPIPSNSSMPINGTDPNSGCLFPDGASVLQYLNFSDDHFVKDISWLVGLLVAFRLLSFLLLLFRARRSSA</sequence>
<feature type="transmembrane region" description="Helical" evidence="6">
    <location>
        <begin position="51"/>
        <end position="72"/>
    </location>
</feature>